<feature type="transmembrane region" description="Helical" evidence="2">
    <location>
        <begin position="152"/>
        <end position="174"/>
    </location>
</feature>
<dbReference type="RefSeq" id="WP_175436656.1">
    <property type="nucleotide sequence ID" value="NZ_CP021978.1"/>
</dbReference>
<accession>A0A6G5RPV7</accession>
<protein>
    <recommendedName>
        <fullName evidence="5">Integral membrane protein</fullName>
    </recommendedName>
</protein>
<dbReference type="Proteomes" id="UP000495940">
    <property type="component" value="Chromosome"/>
</dbReference>
<keyword evidence="2" id="KW-0472">Membrane</keyword>
<feature type="transmembrane region" description="Helical" evidence="2">
    <location>
        <begin position="122"/>
        <end position="140"/>
    </location>
</feature>
<reference evidence="3 4" key="1">
    <citation type="submission" date="2017-06" db="EMBL/GenBank/DDBJ databases">
        <title>Complete Genome Sequence of Streptomyces hawaiiensis NRRL 15010 and insights into acyldepsipeptides biosynthesis.</title>
        <authorList>
            <person name="Mariita R.M."/>
            <person name="Sello J.K."/>
        </authorList>
    </citation>
    <scope>NUCLEOTIDE SEQUENCE [LARGE SCALE GENOMIC DNA]</scope>
    <source>
        <strain evidence="3 4">ATCC 12236</strain>
    </source>
</reference>
<proteinExistence type="predicted"/>
<dbReference type="EMBL" id="CP021978">
    <property type="protein sequence ID" value="QCD60198.1"/>
    <property type="molecule type" value="Genomic_DNA"/>
</dbReference>
<keyword evidence="4" id="KW-1185">Reference proteome</keyword>
<keyword evidence="2" id="KW-1133">Transmembrane helix</keyword>
<name>A0A6G5RPV7_9ACTN</name>
<evidence type="ECO:0008006" key="5">
    <source>
        <dbReference type="Google" id="ProtNLM"/>
    </source>
</evidence>
<keyword evidence="2" id="KW-0812">Transmembrane</keyword>
<sequence length="176" mass="18252">MSSRRATPAPATRGKRRAECRGSADYTGGVYGSMLAASVVIGAGSLGSFPRTELVVLLLLTGVVFWIAHVHAQLFGARLAQQAPDRHLVMRVCRGEWPVVKAAVPPAAAVAVSPLLGLDARGAGWLALCVAVAGQVGWSVAAARRAGASPRLMAVTASVNLLLGLLIIAFKIVLKH</sequence>
<evidence type="ECO:0000313" key="4">
    <source>
        <dbReference type="Proteomes" id="UP000495940"/>
    </source>
</evidence>
<dbReference type="KEGG" id="shaw:CEB94_39605"/>
<organism evidence="3 4">
    <name type="scientific">Streptomyces hawaiiensis</name>
    <dbReference type="NCBI Taxonomy" id="67305"/>
    <lineage>
        <taxon>Bacteria</taxon>
        <taxon>Bacillati</taxon>
        <taxon>Actinomycetota</taxon>
        <taxon>Actinomycetes</taxon>
        <taxon>Kitasatosporales</taxon>
        <taxon>Streptomycetaceae</taxon>
        <taxon>Streptomyces</taxon>
    </lineage>
</organism>
<feature type="region of interest" description="Disordered" evidence="1">
    <location>
        <begin position="1"/>
        <end position="20"/>
    </location>
</feature>
<dbReference type="AlphaFoldDB" id="A0A6G5RPV7"/>
<feature type="transmembrane region" description="Helical" evidence="2">
    <location>
        <begin position="26"/>
        <end position="49"/>
    </location>
</feature>
<gene>
    <name evidence="3" type="ORF">CEB94_39605</name>
</gene>
<evidence type="ECO:0000256" key="2">
    <source>
        <dbReference type="SAM" id="Phobius"/>
    </source>
</evidence>
<feature type="transmembrane region" description="Helical" evidence="2">
    <location>
        <begin position="55"/>
        <end position="77"/>
    </location>
</feature>
<evidence type="ECO:0000256" key="1">
    <source>
        <dbReference type="SAM" id="MobiDB-lite"/>
    </source>
</evidence>
<evidence type="ECO:0000313" key="3">
    <source>
        <dbReference type="EMBL" id="QCD60198.1"/>
    </source>
</evidence>